<gene>
    <name evidence="1" type="ORF">L1987_77979</name>
</gene>
<dbReference type="EMBL" id="CM042043">
    <property type="protein sequence ID" value="KAI3694992.1"/>
    <property type="molecule type" value="Genomic_DNA"/>
</dbReference>
<name>A0ACB8ZBL2_9ASTR</name>
<sequence length="261" mass="29534">MAGVGDRRPRDREWQEWGGRRRQVKRQVNHRRYTWGKEVTTFFVSNLPEGTKGVDLKTCFGEYGRVVDAYVAAKKDRAGYHFGFVRFERVRDTMEMEKQLSTVNLNNARLSVNLAKFNKEGKPNRAEGGGINNCPHPGHQGRLGKRSVRFGQRKFVQECIVKESVSGGIGVGTTRGSRRRIVKMVDDGDWVPEWNAQIRESPNSGNLGSKGAMGEEDISEYVNREVEETIKLGKVLGIEMGNVEEQVRVTIIGELEEAMYL</sequence>
<proteinExistence type="predicted"/>
<keyword evidence="2" id="KW-1185">Reference proteome</keyword>
<protein>
    <submittedName>
        <fullName evidence="1">Uncharacterized protein</fullName>
    </submittedName>
</protein>
<reference evidence="2" key="1">
    <citation type="journal article" date="2022" name="Mol. Ecol. Resour.">
        <title>The genomes of chicory, endive, great burdock and yacon provide insights into Asteraceae palaeo-polyploidization history and plant inulin production.</title>
        <authorList>
            <person name="Fan W."/>
            <person name="Wang S."/>
            <person name="Wang H."/>
            <person name="Wang A."/>
            <person name="Jiang F."/>
            <person name="Liu H."/>
            <person name="Zhao H."/>
            <person name="Xu D."/>
            <person name="Zhang Y."/>
        </authorList>
    </citation>
    <scope>NUCLEOTIDE SEQUENCE [LARGE SCALE GENOMIC DNA]</scope>
    <source>
        <strain evidence="2">cv. Yunnan</strain>
    </source>
</reference>
<organism evidence="1 2">
    <name type="scientific">Smallanthus sonchifolius</name>
    <dbReference type="NCBI Taxonomy" id="185202"/>
    <lineage>
        <taxon>Eukaryota</taxon>
        <taxon>Viridiplantae</taxon>
        <taxon>Streptophyta</taxon>
        <taxon>Embryophyta</taxon>
        <taxon>Tracheophyta</taxon>
        <taxon>Spermatophyta</taxon>
        <taxon>Magnoliopsida</taxon>
        <taxon>eudicotyledons</taxon>
        <taxon>Gunneridae</taxon>
        <taxon>Pentapetalae</taxon>
        <taxon>asterids</taxon>
        <taxon>campanulids</taxon>
        <taxon>Asterales</taxon>
        <taxon>Asteraceae</taxon>
        <taxon>Asteroideae</taxon>
        <taxon>Heliantheae alliance</taxon>
        <taxon>Millerieae</taxon>
        <taxon>Smallanthus</taxon>
    </lineage>
</organism>
<reference evidence="1 2" key="2">
    <citation type="journal article" date="2022" name="Mol. Ecol. Resour.">
        <title>The genomes of chicory, endive, great burdock and yacon provide insights into Asteraceae paleo-polyploidization history and plant inulin production.</title>
        <authorList>
            <person name="Fan W."/>
            <person name="Wang S."/>
            <person name="Wang H."/>
            <person name="Wang A."/>
            <person name="Jiang F."/>
            <person name="Liu H."/>
            <person name="Zhao H."/>
            <person name="Xu D."/>
            <person name="Zhang Y."/>
        </authorList>
    </citation>
    <scope>NUCLEOTIDE SEQUENCE [LARGE SCALE GENOMIC DNA]</scope>
    <source>
        <strain evidence="2">cv. Yunnan</strain>
        <tissue evidence="1">Leaves</tissue>
    </source>
</reference>
<evidence type="ECO:0000313" key="1">
    <source>
        <dbReference type="EMBL" id="KAI3694992.1"/>
    </source>
</evidence>
<evidence type="ECO:0000313" key="2">
    <source>
        <dbReference type="Proteomes" id="UP001056120"/>
    </source>
</evidence>
<dbReference type="Proteomes" id="UP001056120">
    <property type="component" value="Linkage Group LG26"/>
</dbReference>
<accession>A0ACB8ZBL2</accession>
<comment type="caution">
    <text evidence="1">The sequence shown here is derived from an EMBL/GenBank/DDBJ whole genome shotgun (WGS) entry which is preliminary data.</text>
</comment>